<dbReference type="InterPro" id="IPR036915">
    <property type="entry name" value="Cyclin-like_sf"/>
</dbReference>
<evidence type="ECO:0000256" key="1">
    <source>
        <dbReference type="ARBA" id="ARBA00011177"/>
    </source>
</evidence>
<comment type="subunit">
    <text evidence="1">Interacts with the CDC2 protein kinase to form a serine/threonine kinase holoenzyme complex also known as maturation promoting factor (MPF). The cyclin subunit imparts substrate specificity to the complex.</text>
</comment>
<protein>
    <recommendedName>
        <fullName evidence="2">B-like cyclin</fullName>
    </recommendedName>
</protein>
<reference evidence="4 5" key="1">
    <citation type="submission" date="2019-08" db="EMBL/GenBank/DDBJ databases">
        <title>Draft genome sequences of two oriental melons (Cucumis melo L. var makuwa).</title>
        <authorList>
            <person name="Kwon S.-Y."/>
        </authorList>
    </citation>
    <scope>NUCLEOTIDE SEQUENCE [LARGE SCALE GENOMIC DNA]</scope>
    <source>
        <strain evidence="5">cv. Chang Bougi</strain>
        <tissue evidence="4">Leaf</tissue>
    </source>
</reference>
<evidence type="ECO:0000313" key="5">
    <source>
        <dbReference type="Proteomes" id="UP000321947"/>
    </source>
</evidence>
<organism evidence="4 5">
    <name type="scientific">Cucumis melo var. makuwa</name>
    <name type="common">Oriental melon</name>
    <dbReference type="NCBI Taxonomy" id="1194695"/>
    <lineage>
        <taxon>Eukaryota</taxon>
        <taxon>Viridiplantae</taxon>
        <taxon>Streptophyta</taxon>
        <taxon>Embryophyta</taxon>
        <taxon>Tracheophyta</taxon>
        <taxon>Spermatophyta</taxon>
        <taxon>Magnoliopsida</taxon>
        <taxon>eudicotyledons</taxon>
        <taxon>Gunneridae</taxon>
        <taxon>Pentapetalae</taxon>
        <taxon>rosids</taxon>
        <taxon>fabids</taxon>
        <taxon>Cucurbitales</taxon>
        <taxon>Cucurbitaceae</taxon>
        <taxon>Benincaseae</taxon>
        <taxon>Cucumis</taxon>
    </lineage>
</organism>
<evidence type="ECO:0000259" key="3">
    <source>
        <dbReference type="Pfam" id="PF00134"/>
    </source>
</evidence>
<dbReference type="Gene3D" id="1.10.472.10">
    <property type="entry name" value="Cyclin-like"/>
    <property type="match status" value="1"/>
</dbReference>
<evidence type="ECO:0000256" key="2">
    <source>
        <dbReference type="ARBA" id="ARBA00032263"/>
    </source>
</evidence>
<dbReference type="Proteomes" id="UP000321947">
    <property type="component" value="Unassembled WGS sequence"/>
</dbReference>
<sequence length="310" mass="35492">MVSSFLPLSLTFVSVLNRFSCKDLEVPPIVKYSALSLFADRFYSSISGFTSSNDSRYWLLQPITESNLQLFALVSLWISSKLHTSHPLSIKLLKAFGDTMIKEQHFMTRDFLDAEVIFMRILNFEIGTANITFIFLEELLNHFKEVAKVGELVNWEACMDVMDLLYEREETSVFYGSPCSLAAAILVASYLITVPVQEWEFPIVPWVSLLMPVFLETTLRRLQAQRTNSHTFSQRQRCTENQVAVDLSKFGFRVSTILAGLRDGVRRICQREAAADLTDNKERSEMYICVCLLQWLVKSMETEVKQDCVG</sequence>
<comment type="caution">
    <text evidence="4">The sequence shown here is derived from an EMBL/GenBank/DDBJ whole genome shotgun (WGS) entry which is preliminary data.</text>
</comment>
<dbReference type="InterPro" id="IPR006671">
    <property type="entry name" value="Cyclin_N"/>
</dbReference>
<dbReference type="AlphaFoldDB" id="A0A5D3CSJ4"/>
<evidence type="ECO:0000313" key="4">
    <source>
        <dbReference type="EMBL" id="TYK14390.1"/>
    </source>
</evidence>
<proteinExistence type="predicted"/>
<dbReference type="SUPFAM" id="SSF47954">
    <property type="entry name" value="Cyclin-like"/>
    <property type="match status" value="1"/>
</dbReference>
<feature type="domain" description="Cyclin N-terminal" evidence="3">
    <location>
        <begin position="56"/>
        <end position="126"/>
    </location>
</feature>
<name>A0A5D3CSJ4_CUCMM</name>
<gene>
    <name evidence="4" type="ORF">E5676_scaffold186G00310</name>
</gene>
<dbReference type="EMBL" id="SSTD01009294">
    <property type="protein sequence ID" value="TYK14390.1"/>
    <property type="molecule type" value="Genomic_DNA"/>
</dbReference>
<accession>A0A5D3CSJ4</accession>
<dbReference type="Pfam" id="PF00134">
    <property type="entry name" value="Cyclin_N"/>
    <property type="match status" value="1"/>
</dbReference>